<evidence type="ECO:0000256" key="5">
    <source>
        <dbReference type="ARBA" id="ARBA00022475"/>
    </source>
</evidence>
<proteinExistence type="inferred from homology"/>
<dbReference type="GO" id="GO:0042956">
    <property type="term" value="P:maltodextrin transmembrane transport"/>
    <property type="evidence" value="ECO:0007669"/>
    <property type="project" value="TreeGrafter"/>
</dbReference>
<dbReference type="InterPro" id="IPR000515">
    <property type="entry name" value="MetI-like"/>
</dbReference>
<gene>
    <name evidence="13" type="ORF">AC244_25315</name>
</gene>
<evidence type="ECO:0000313" key="13">
    <source>
        <dbReference type="EMBL" id="KOF14979.1"/>
    </source>
</evidence>
<dbReference type="Pfam" id="PF00528">
    <property type="entry name" value="BPD_transp_1"/>
    <property type="match status" value="1"/>
</dbReference>
<comment type="subcellular location">
    <subcellularLocation>
        <location evidence="2 11">Cell membrane</location>
        <topology evidence="2 11">Multi-pass membrane protein</topology>
    </subcellularLocation>
</comment>
<evidence type="ECO:0000256" key="2">
    <source>
        <dbReference type="ARBA" id="ARBA00004651"/>
    </source>
</evidence>
<feature type="transmembrane region" description="Helical" evidence="11">
    <location>
        <begin position="164"/>
        <end position="185"/>
    </location>
</feature>
<keyword evidence="5" id="KW-1003">Cell membrane</keyword>
<feature type="domain" description="ABC transmembrane type-1" evidence="12">
    <location>
        <begin position="160"/>
        <end position="352"/>
    </location>
</feature>
<reference evidence="14" key="1">
    <citation type="submission" date="2015-07" db="EMBL/GenBank/DDBJ databases">
        <title>Whole genome sequence of an Ensifer adhaerens strain isolated from a cave pool in the Wind Cave National Park.</title>
        <authorList>
            <person name="Eng W.W.H."/>
            <person name="Gan H.M."/>
            <person name="Barton H.A."/>
            <person name="Savka M.A."/>
        </authorList>
    </citation>
    <scope>NUCLEOTIDE SEQUENCE [LARGE SCALE GENOMIC DNA]</scope>
    <source>
        <strain evidence="14">SD006</strain>
    </source>
</reference>
<dbReference type="CDD" id="cd06261">
    <property type="entry name" value="TM_PBP2"/>
    <property type="match status" value="1"/>
</dbReference>
<sequence length="366" mass="40554">MVTQHIPMASTAASEPTVDWDALAARARAVRRTKAVVLYAFLIAVSVPIILPYFWLVTIAFSAKTGVAETAVLWRSMAVFVPAVVAFWLTAALAQSRRQLWIGIAAVAAIAVFAFVLSVGPDLHLGNFIFLWEPDFASVVRSRVGEIKGAVQFPNVWHAFGNSILIAGAQTAIVVTVASLAAYYLSRFQFPGRSSMLRSLLVLHAFPVLTLIVPMFLMLYWIGLLDTLYGVILVLVAFELPFAIFIMKGFFDAVPWDIEMSALTDGASRRQAFVSVVLPQVRNGILAIAVFTFIRGWEEYIFVFTFLIRNSNWTMSLYMYWVRDDVMGVDYGVVSAVGVFYLVPSLILYMAAQRYLMQMSIGGVKG</sequence>
<protein>
    <recommendedName>
        <fullName evidence="10">Maltose/maltodextrin transport system permease protein MalG</fullName>
    </recommendedName>
</protein>
<keyword evidence="4 11" id="KW-0813">Transport</keyword>
<feature type="transmembrane region" description="Helical" evidence="11">
    <location>
        <begin position="197"/>
        <end position="222"/>
    </location>
</feature>
<evidence type="ECO:0000256" key="1">
    <source>
        <dbReference type="ARBA" id="ARBA00002264"/>
    </source>
</evidence>
<feature type="transmembrane region" description="Helical" evidence="11">
    <location>
        <begin position="272"/>
        <end position="294"/>
    </location>
</feature>
<feature type="transmembrane region" description="Helical" evidence="11">
    <location>
        <begin position="36"/>
        <end position="61"/>
    </location>
</feature>
<dbReference type="EMBL" id="LGAP01000023">
    <property type="protein sequence ID" value="KOF14979.1"/>
    <property type="molecule type" value="Genomic_DNA"/>
</dbReference>
<keyword evidence="6" id="KW-0762">Sugar transport</keyword>
<evidence type="ECO:0000256" key="9">
    <source>
        <dbReference type="ARBA" id="ARBA00023136"/>
    </source>
</evidence>
<comment type="similarity">
    <text evidence="3">Belongs to the binding-protein-dependent transport system permease family. MalFG subfamily.</text>
</comment>
<evidence type="ECO:0000256" key="3">
    <source>
        <dbReference type="ARBA" id="ARBA00009047"/>
    </source>
</evidence>
<evidence type="ECO:0000256" key="6">
    <source>
        <dbReference type="ARBA" id="ARBA00022597"/>
    </source>
</evidence>
<comment type="function">
    <text evidence="1">Part of the ABC transporter complex MalEFGK involved in maltose/maltodextrin import. Probably responsible for the translocation of the substrate across the membrane.</text>
</comment>
<dbReference type="GO" id="GO:0005886">
    <property type="term" value="C:plasma membrane"/>
    <property type="evidence" value="ECO:0007669"/>
    <property type="project" value="UniProtKB-SubCell"/>
</dbReference>
<dbReference type="InterPro" id="IPR035906">
    <property type="entry name" value="MetI-like_sf"/>
</dbReference>
<evidence type="ECO:0000256" key="10">
    <source>
        <dbReference type="ARBA" id="ARBA00041109"/>
    </source>
</evidence>
<feature type="transmembrane region" description="Helical" evidence="11">
    <location>
        <begin position="100"/>
        <end position="120"/>
    </location>
</feature>
<keyword evidence="8 11" id="KW-1133">Transmembrane helix</keyword>
<dbReference type="GO" id="GO:0015423">
    <property type="term" value="F:ABC-type maltose transporter activity"/>
    <property type="evidence" value="ECO:0007669"/>
    <property type="project" value="TreeGrafter"/>
</dbReference>
<comment type="caution">
    <text evidence="13">The sequence shown here is derived from an EMBL/GenBank/DDBJ whole genome shotgun (WGS) entry which is preliminary data.</text>
</comment>
<evidence type="ECO:0000259" key="12">
    <source>
        <dbReference type="PROSITE" id="PS50928"/>
    </source>
</evidence>
<keyword evidence="7 11" id="KW-0812">Transmembrane</keyword>
<feature type="transmembrane region" description="Helical" evidence="11">
    <location>
        <begin position="333"/>
        <end position="352"/>
    </location>
</feature>
<feature type="transmembrane region" description="Helical" evidence="11">
    <location>
        <begin position="228"/>
        <end position="251"/>
    </location>
</feature>
<evidence type="ECO:0000256" key="11">
    <source>
        <dbReference type="RuleBase" id="RU363032"/>
    </source>
</evidence>
<dbReference type="InterPro" id="IPR050901">
    <property type="entry name" value="BP-dep_ABC_trans_perm"/>
</dbReference>
<dbReference type="PANTHER" id="PTHR32243:SF50">
    <property type="entry name" value="MALTOSE_MALTODEXTRIN TRANSPORT SYSTEM PERMEASE PROTEIN MALG"/>
    <property type="match status" value="1"/>
</dbReference>
<evidence type="ECO:0000313" key="14">
    <source>
        <dbReference type="Proteomes" id="UP000037425"/>
    </source>
</evidence>
<evidence type="ECO:0000256" key="8">
    <source>
        <dbReference type="ARBA" id="ARBA00022989"/>
    </source>
</evidence>
<evidence type="ECO:0000256" key="4">
    <source>
        <dbReference type="ARBA" id="ARBA00022448"/>
    </source>
</evidence>
<name>A0A0L8BK91_ENSAD</name>
<keyword evidence="9 11" id="KW-0472">Membrane</keyword>
<dbReference type="Gene3D" id="1.10.3720.10">
    <property type="entry name" value="MetI-like"/>
    <property type="match status" value="1"/>
</dbReference>
<dbReference type="PROSITE" id="PS50928">
    <property type="entry name" value="ABC_TM1"/>
    <property type="match status" value="1"/>
</dbReference>
<dbReference type="PANTHER" id="PTHR32243">
    <property type="entry name" value="MALTOSE TRANSPORT SYSTEM PERMEASE-RELATED"/>
    <property type="match status" value="1"/>
</dbReference>
<evidence type="ECO:0000256" key="7">
    <source>
        <dbReference type="ARBA" id="ARBA00022692"/>
    </source>
</evidence>
<dbReference type="AlphaFoldDB" id="A0A0L8BK91"/>
<dbReference type="PATRIC" id="fig|106592.7.peg.3816"/>
<dbReference type="Proteomes" id="UP000037425">
    <property type="component" value="Unassembled WGS sequence"/>
</dbReference>
<dbReference type="OrthoDB" id="9815445at2"/>
<dbReference type="SUPFAM" id="SSF161098">
    <property type="entry name" value="MetI-like"/>
    <property type="match status" value="1"/>
</dbReference>
<organism evidence="13 14">
    <name type="scientific">Ensifer adhaerens</name>
    <name type="common">Sinorhizobium morelense</name>
    <dbReference type="NCBI Taxonomy" id="106592"/>
    <lineage>
        <taxon>Bacteria</taxon>
        <taxon>Pseudomonadati</taxon>
        <taxon>Pseudomonadota</taxon>
        <taxon>Alphaproteobacteria</taxon>
        <taxon>Hyphomicrobiales</taxon>
        <taxon>Rhizobiaceae</taxon>
        <taxon>Sinorhizobium/Ensifer group</taxon>
        <taxon>Ensifer</taxon>
    </lineage>
</organism>
<accession>A0A0L8BK91</accession>
<dbReference type="RefSeq" id="WP_053251577.1">
    <property type="nucleotide sequence ID" value="NZ_LGAP01000023.1"/>
</dbReference>
<feature type="transmembrane region" description="Helical" evidence="11">
    <location>
        <begin position="73"/>
        <end position="93"/>
    </location>
</feature>